<dbReference type="InterPro" id="IPR010359">
    <property type="entry name" value="IrrE_HExxH"/>
</dbReference>
<organism evidence="2 3">
    <name type="scientific">Microbacterium gilvum</name>
    <dbReference type="NCBI Taxonomy" id="1336204"/>
    <lineage>
        <taxon>Bacteria</taxon>
        <taxon>Bacillati</taxon>
        <taxon>Actinomycetota</taxon>
        <taxon>Actinomycetes</taxon>
        <taxon>Micrococcales</taxon>
        <taxon>Microbacteriaceae</taxon>
        <taxon>Microbacterium</taxon>
    </lineage>
</organism>
<feature type="domain" description="IrrE N-terminal-like" evidence="1">
    <location>
        <begin position="25"/>
        <end position="98"/>
    </location>
</feature>
<proteinExistence type="predicted"/>
<comment type="caution">
    <text evidence="2">The sequence shown here is derived from an EMBL/GenBank/DDBJ whole genome shotgun (WGS) entry which is preliminary data.</text>
</comment>
<dbReference type="EMBL" id="BAABKO010000001">
    <property type="protein sequence ID" value="GAA4762252.1"/>
    <property type="molecule type" value="Genomic_DNA"/>
</dbReference>
<dbReference type="Proteomes" id="UP001501645">
    <property type="component" value="Unassembled WGS sequence"/>
</dbReference>
<dbReference type="RefSeq" id="WP_345434794.1">
    <property type="nucleotide sequence ID" value="NZ_BAABKO010000001.1"/>
</dbReference>
<dbReference type="Pfam" id="PF06114">
    <property type="entry name" value="Peptidase_M78"/>
    <property type="match status" value="1"/>
</dbReference>
<gene>
    <name evidence="2" type="ORF">GCM10023351_00820</name>
</gene>
<evidence type="ECO:0000259" key="1">
    <source>
        <dbReference type="Pfam" id="PF06114"/>
    </source>
</evidence>
<sequence length="149" mass="17205">MHDLLKLAHDLGMEVYEGHGKHLGGYRPGENRIRIRPGLFRRDARGVLAHELGHVVLEHRPTQLGLLRKRQELAADEWAACYLIDRDRYAEVERLRDGHLASMAFDLDVVPELVRAYQRRLLRLGDVLYVAPRMGSGQWDEKHDIGETH</sequence>
<reference evidence="3" key="1">
    <citation type="journal article" date="2019" name="Int. J. Syst. Evol. Microbiol.">
        <title>The Global Catalogue of Microorganisms (GCM) 10K type strain sequencing project: providing services to taxonomists for standard genome sequencing and annotation.</title>
        <authorList>
            <consortium name="The Broad Institute Genomics Platform"/>
            <consortium name="The Broad Institute Genome Sequencing Center for Infectious Disease"/>
            <person name="Wu L."/>
            <person name="Ma J."/>
        </authorList>
    </citation>
    <scope>NUCLEOTIDE SEQUENCE [LARGE SCALE GENOMIC DNA]</scope>
    <source>
        <strain evidence="3">JCM 18537</strain>
    </source>
</reference>
<name>A0ABP8ZPW6_9MICO</name>
<evidence type="ECO:0000313" key="3">
    <source>
        <dbReference type="Proteomes" id="UP001501645"/>
    </source>
</evidence>
<accession>A0ABP8ZPW6</accession>
<keyword evidence="3" id="KW-1185">Reference proteome</keyword>
<evidence type="ECO:0000313" key="2">
    <source>
        <dbReference type="EMBL" id="GAA4762252.1"/>
    </source>
</evidence>
<protein>
    <recommendedName>
        <fullName evidence="1">IrrE N-terminal-like domain-containing protein</fullName>
    </recommendedName>
</protein>